<dbReference type="NCBIfam" id="TIGR01084">
    <property type="entry name" value="mutY"/>
    <property type="match status" value="1"/>
</dbReference>
<evidence type="ECO:0000256" key="7">
    <source>
        <dbReference type="ARBA" id="ARBA00022763"/>
    </source>
</evidence>
<evidence type="ECO:0000313" key="16">
    <source>
        <dbReference type="Proteomes" id="UP001595916"/>
    </source>
</evidence>
<dbReference type="Gene3D" id="3.90.79.10">
    <property type="entry name" value="Nucleoside Triphosphate Pyrophosphohydrolase"/>
    <property type="match status" value="1"/>
</dbReference>
<keyword evidence="16" id="KW-1185">Reference proteome</keyword>
<dbReference type="Gene3D" id="1.10.1670.10">
    <property type="entry name" value="Helix-hairpin-Helix base-excision DNA repair enzymes (C-terminal)"/>
    <property type="match status" value="1"/>
</dbReference>
<evidence type="ECO:0000256" key="10">
    <source>
        <dbReference type="ARBA" id="ARBA00023014"/>
    </source>
</evidence>
<keyword evidence="12 13" id="KW-0326">Glycosidase</keyword>
<dbReference type="InterPro" id="IPR011257">
    <property type="entry name" value="DNA_glycosylase"/>
</dbReference>
<keyword evidence="5" id="KW-0004">4Fe-4S</keyword>
<dbReference type="Pfam" id="PF14815">
    <property type="entry name" value="NUDIX_4"/>
    <property type="match status" value="1"/>
</dbReference>
<dbReference type="SMART" id="SM00478">
    <property type="entry name" value="ENDO3c"/>
    <property type="match status" value="1"/>
</dbReference>
<evidence type="ECO:0000256" key="6">
    <source>
        <dbReference type="ARBA" id="ARBA00022723"/>
    </source>
</evidence>
<protein>
    <recommendedName>
        <fullName evidence="4 13">Adenine DNA glycosylase</fullName>
        <ecNumber evidence="3 13">3.2.2.31</ecNumber>
    </recommendedName>
</protein>
<dbReference type="InterPro" id="IPR003265">
    <property type="entry name" value="HhH-GPD_domain"/>
</dbReference>
<keyword evidence="10" id="KW-0411">Iron-sulfur</keyword>
<dbReference type="EMBL" id="JBHSHL010000025">
    <property type="protein sequence ID" value="MFC4804880.1"/>
    <property type="molecule type" value="Genomic_DNA"/>
</dbReference>
<dbReference type="EC" id="3.2.2.31" evidence="3 13"/>
<dbReference type="RefSeq" id="WP_379788408.1">
    <property type="nucleotide sequence ID" value="NZ_JBHSHL010000025.1"/>
</dbReference>
<feature type="domain" description="HhH-GPD" evidence="14">
    <location>
        <begin position="47"/>
        <end position="198"/>
    </location>
</feature>
<dbReference type="GO" id="GO:0000701">
    <property type="term" value="F:purine-specific mismatch base pair DNA N-glycosylase activity"/>
    <property type="evidence" value="ECO:0007669"/>
    <property type="project" value="UniProtKB-EC"/>
</dbReference>
<comment type="similarity">
    <text evidence="2 13">Belongs to the Nth/MutY family.</text>
</comment>
<dbReference type="CDD" id="cd00056">
    <property type="entry name" value="ENDO3c"/>
    <property type="match status" value="1"/>
</dbReference>
<dbReference type="InterPro" id="IPR005760">
    <property type="entry name" value="A/G_AdeGlyc_MutY"/>
</dbReference>
<dbReference type="SUPFAM" id="SSF55811">
    <property type="entry name" value="Nudix"/>
    <property type="match status" value="1"/>
</dbReference>
<keyword evidence="11" id="KW-0234">DNA repair</keyword>
<dbReference type="PANTHER" id="PTHR42944">
    <property type="entry name" value="ADENINE DNA GLYCOSYLASE"/>
    <property type="match status" value="1"/>
</dbReference>
<evidence type="ECO:0000256" key="5">
    <source>
        <dbReference type="ARBA" id="ARBA00022485"/>
    </source>
</evidence>
<proteinExistence type="inferred from homology"/>
<keyword evidence="6" id="KW-0479">Metal-binding</keyword>
<evidence type="ECO:0000256" key="1">
    <source>
        <dbReference type="ARBA" id="ARBA00000843"/>
    </source>
</evidence>
<dbReference type="InterPro" id="IPR023170">
    <property type="entry name" value="HhH_base_excis_C"/>
</dbReference>
<evidence type="ECO:0000256" key="8">
    <source>
        <dbReference type="ARBA" id="ARBA00022801"/>
    </source>
</evidence>
<comment type="function">
    <text evidence="13">Adenine glycosylase active on G-A mispairs.</text>
</comment>
<comment type="caution">
    <text evidence="15">The sequence shown here is derived from an EMBL/GenBank/DDBJ whole genome shotgun (WGS) entry which is preliminary data.</text>
</comment>
<evidence type="ECO:0000313" key="15">
    <source>
        <dbReference type="EMBL" id="MFC4804880.1"/>
    </source>
</evidence>
<keyword evidence="8 15" id="KW-0378">Hydrolase</keyword>
<dbReference type="SUPFAM" id="SSF48150">
    <property type="entry name" value="DNA-glycosylase"/>
    <property type="match status" value="1"/>
</dbReference>
<dbReference type="Pfam" id="PF00633">
    <property type="entry name" value="HHH"/>
    <property type="match status" value="1"/>
</dbReference>
<reference evidence="16" key="1">
    <citation type="journal article" date="2019" name="Int. J. Syst. Evol. Microbiol.">
        <title>The Global Catalogue of Microorganisms (GCM) 10K type strain sequencing project: providing services to taxonomists for standard genome sequencing and annotation.</title>
        <authorList>
            <consortium name="The Broad Institute Genomics Platform"/>
            <consortium name="The Broad Institute Genome Sequencing Center for Infectious Disease"/>
            <person name="Wu L."/>
            <person name="Ma J."/>
        </authorList>
    </citation>
    <scope>NUCLEOTIDE SEQUENCE [LARGE SCALE GENOMIC DNA]</scope>
    <source>
        <strain evidence="16">CCUG 46385</strain>
    </source>
</reference>
<dbReference type="InterPro" id="IPR029119">
    <property type="entry name" value="MutY_C"/>
</dbReference>
<evidence type="ECO:0000256" key="9">
    <source>
        <dbReference type="ARBA" id="ARBA00023004"/>
    </source>
</evidence>
<dbReference type="InterPro" id="IPR000445">
    <property type="entry name" value="HhH_motif"/>
</dbReference>
<dbReference type="PANTHER" id="PTHR42944:SF1">
    <property type="entry name" value="ADENINE DNA GLYCOSYLASE"/>
    <property type="match status" value="1"/>
</dbReference>
<evidence type="ECO:0000256" key="3">
    <source>
        <dbReference type="ARBA" id="ARBA00012045"/>
    </source>
</evidence>
<dbReference type="Gene3D" id="1.10.340.30">
    <property type="entry name" value="Hypothetical protein, domain 2"/>
    <property type="match status" value="1"/>
</dbReference>
<organism evidence="15 16">
    <name type="scientific">Filifactor villosus</name>
    <dbReference type="NCBI Taxonomy" id="29374"/>
    <lineage>
        <taxon>Bacteria</taxon>
        <taxon>Bacillati</taxon>
        <taxon>Bacillota</taxon>
        <taxon>Clostridia</taxon>
        <taxon>Peptostreptococcales</taxon>
        <taxon>Filifactoraceae</taxon>
        <taxon>Filifactor</taxon>
    </lineage>
</organism>
<dbReference type="InterPro" id="IPR044298">
    <property type="entry name" value="MIG/MutY"/>
</dbReference>
<evidence type="ECO:0000256" key="4">
    <source>
        <dbReference type="ARBA" id="ARBA00022023"/>
    </source>
</evidence>
<evidence type="ECO:0000256" key="11">
    <source>
        <dbReference type="ARBA" id="ARBA00023204"/>
    </source>
</evidence>
<gene>
    <name evidence="15" type="primary">mutY</name>
    <name evidence="15" type="ORF">ACFO4R_07275</name>
</gene>
<name>A0ABV9QJV8_9FIRM</name>
<evidence type="ECO:0000256" key="12">
    <source>
        <dbReference type="ARBA" id="ARBA00023295"/>
    </source>
</evidence>
<dbReference type="Pfam" id="PF00730">
    <property type="entry name" value="HhH-GPD"/>
    <property type="match status" value="1"/>
</dbReference>
<keyword evidence="9 13" id="KW-0408">Iron</keyword>
<sequence>MTQNPTPRTIEASYFQSKLLEWYHKNKRSMPWRDDPTPYHVWISEIMLQQTRVDAVRSYYLRFIKRLPDIQSLADVDDDELHKLWEGLGYYNRAKNLKKTAQLLVREYNGELPSTFEELLKLHGIGPYTAGAIASIAFKQPVPAVDGNVMRVISRLTGDDRDIMQQSTRKAMEEVVRNLIPTDEVHHFNQALMELGALVCIPNGSPKCTDCPVNNICYAYKTGAQNTLPVKKEKKKRVIRHRSILVFVNEKNEFLIQKREETGLLSGLWEFVSVEGEVCTRDLEFLLKRKGLSFSSITKIEDAKHIFSHIEWRMHGYLIQTSYTKPVTSSADVVYPCKIDLSAEGLVIRESEESLLSDLSFRQEQVWCNFDTMKKTYGIPTAFKAYLTSIEKGLIKDELDRADQKLPTDKR</sequence>
<dbReference type="Proteomes" id="UP001595916">
    <property type="component" value="Unassembled WGS sequence"/>
</dbReference>
<dbReference type="InterPro" id="IPR015797">
    <property type="entry name" value="NUDIX_hydrolase-like_dom_sf"/>
</dbReference>
<keyword evidence="7 13" id="KW-0227">DNA damage</keyword>
<accession>A0ABV9QJV8</accession>
<comment type="catalytic activity">
    <reaction evidence="1 13">
        <text>Hydrolyzes free adenine bases from 7,8-dihydro-8-oxoguanine:adenine mismatched double-stranded DNA, leaving an apurinic site.</text>
        <dbReference type="EC" id="3.2.2.31"/>
    </reaction>
</comment>
<evidence type="ECO:0000259" key="14">
    <source>
        <dbReference type="SMART" id="SM00478"/>
    </source>
</evidence>
<evidence type="ECO:0000256" key="2">
    <source>
        <dbReference type="ARBA" id="ARBA00008343"/>
    </source>
</evidence>
<comment type="cofactor">
    <cofactor evidence="13">
        <name>[4Fe-4S] cluster</name>
        <dbReference type="ChEBI" id="CHEBI:49883"/>
    </cofactor>
    <text evidence="13">Binds 1 [4Fe-4S] cluster.</text>
</comment>
<dbReference type="CDD" id="cd03431">
    <property type="entry name" value="NUDIX_DNA_Glycosylase_C-MutY"/>
    <property type="match status" value="1"/>
</dbReference>
<evidence type="ECO:0000256" key="13">
    <source>
        <dbReference type="RuleBase" id="RU365096"/>
    </source>
</evidence>